<comment type="caution">
    <text evidence="1">The sequence shown here is derived from an EMBL/GenBank/DDBJ whole genome shotgun (WGS) entry which is preliminary data.</text>
</comment>
<dbReference type="Proteomes" id="UP000299102">
    <property type="component" value="Unassembled WGS sequence"/>
</dbReference>
<evidence type="ECO:0000313" key="1">
    <source>
        <dbReference type="EMBL" id="GBP85682.1"/>
    </source>
</evidence>
<gene>
    <name evidence="1" type="ORF">EVAR_99804_1</name>
</gene>
<keyword evidence="2" id="KW-1185">Reference proteome</keyword>
<dbReference type="AlphaFoldDB" id="A0A4C1ZE73"/>
<dbReference type="EMBL" id="BGZK01001752">
    <property type="protein sequence ID" value="GBP85682.1"/>
    <property type="molecule type" value="Genomic_DNA"/>
</dbReference>
<sequence>MPLQFHHAHSINLLPVNPRFAIACGACLPSHLDLFARSCRRRNYEVFRGFRNNGCSCLESKNLVSLDKTLNAKVENNRYECSLHRHRLTETLKTTASPAPPWARGVSASVINAVKVLTHQPPAETAQSLLRLPDTTGSTSGFRRSLLAHYTTVASFERRYPARGAGGRRTRRARKTRYRQVAFVVRLSYCNSGGEFLSKLIIMAFVGPVLSLSSERGVSRSVATAHACRRQK</sequence>
<organism evidence="1 2">
    <name type="scientific">Eumeta variegata</name>
    <name type="common">Bagworm moth</name>
    <name type="synonym">Eumeta japonica</name>
    <dbReference type="NCBI Taxonomy" id="151549"/>
    <lineage>
        <taxon>Eukaryota</taxon>
        <taxon>Metazoa</taxon>
        <taxon>Ecdysozoa</taxon>
        <taxon>Arthropoda</taxon>
        <taxon>Hexapoda</taxon>
        <taxon>Insecta</taxon>
        <taxon>Pterygota</taxon>
        <taxon>Neoptera</taxon>
        <taxon>Endopterygota</taxon>
        <taxon>Lepidoptera</taxon>
        <taxon>Glossata</taxon>
        <taxon>Ditrysia</taxon>
        <taxon>Tineoidea</taxon>
        <taxon>Psychidae</taxon>
        <taxon>Oiketicinae</taxon>
        <taxon>Eumeta</taxon>
    </lineage>
</organism>
<accession>A0A4C1ZE73</accession>
<proteinExistence type="predicted"/>
<name>A0A4C1ZE73_EUMVA</name>
<protein>
    <submittedName>
        <fullName evidence="1">Uncharacterized protein</fullName>
    </submittedName>
</protein>
<evidence type="ECO:0000313" key="2">
    <source>
        <dbReference type="Proteomes" id="UP000299102"/>
    </source>
</evidence>
<reference evidence="1 2" key="1">
    <citation type="journal article" date="2019" name="Commun. Biol.">
        <title>The bagworm genome reveals a unique fibroin gene that provides high tensile strength.</title>
        <authorList>
            <person name="Kono N."/>
            <person name="Nakamura H."/>
            <person name="Ohtoshi R."/>
            <person name="Tomita M."/>
            <person name="Numata K."/>
            <person name="Arakawa K."/>
        </authorList>
    </citation>
    <scope>NUCLEOTIDE SEQUENCE [LARGE SCALE GENOMIC DNA]</scope>
</reference>